<sequence length="163" mass="18577">MRYVLRAAAAGKLEDGWLYLPNHENPGLDTACLMIVSDADEDMQLIASERGFSVEGLDTPTIEGTVHAALQFQDSPSDELLLESFVYYWRFDAWLPMPGAPEPPPLEEAKLEWDREFFDSLAAERPEELCRTEGCQRGAIHHSVLCRVHHFEMIRKEPCPFLE</sequence>
<feature type="domain" description="DUF7716" evidence="1">
    <location>
        <begin position="4"/>
        <end position="96"/>
    </location>
</feature>
<protein>
    <recommendedName>
        <fullName evidence="1">DUF7716 domain-containing protein</fullName>
    </recommendedName>
</protein>
<dbReference type="EMBL" id="WKJK01000010">
    <property type="protein sequence ID" value="MRW92281.1"/>
    <property type="molecule type" value="Genomic_DNA"/>
</dbReference>
<gene>
    <name evidence="2" type="ORF">GJ699_19995</name>
</gene>
<evidence type="ECO:0000313" key="2">
    <source>
        <dbReference type="EMBL" id="MRW92281.1"/>
    </source>
</evidence>
<dbReference type="InterPro" id="IPR056133">
    <property type="entry name" value="DUF7716"/>
</dbReference>
<name>A0A6I2L2G7_9BURK</name>
<dbReference type="AlphaFoldDB" id="A0A6I2L2G7"/>
<dbReference type="Pfam" id="PF24832">
    <property type="entry name" value="DUF7716"/>
    <property type="match status" value="1"/>
</dbReference>
<keyword evidence="3" id="KW-1185">Reference proteome</keyword>
<proteinExistence type="predicted"/>
<reference evidence="2 3" key="1">
    <citation type="submission" date="2019-11" db="EMBL/GenBank/DDBJ databases">
        <title>Novel species isolated from a subtropical stream in China.</title>
        <authorList>
            <person name="Lu H."/>
        </authorList>
    </citation>
    <scope>NUCLEOTIDE SEQUENCE [LARGE SCALE GENOMIC DNA]</scope>
    <source>
        <strain evidence="2 3">FT80W</strain>
    </source>
</reference>
<comment type="caution">
    <text evidence="2">The sequence shown here is derived from an EMBL/GenBank/DDBJ whole genome shotgun (WGS) entry which is preliminary data.</text>
</comment>
<dbReference type="Proteomes" id="UP000433309">
    <property type="component" value="Unassembled WGS sequence"/>
</dbReference>
<organism evidence="2 3">
    <name type="scientific">Duganella guangzhouensis</name>
    <dbReference type="NCBI Taxonomy" id="2666084"/>
    <lineage>
        <taxon>Bacteria</taxon>
        <taxon>Pseudomonadati</taxon>
        <taxon>Pseudomonadota</taxon>
        <taxon>Betaproteobacteria</taxon>
        <taxon>Burkholderiales</taxon>
        <taxon>Oxalobacteraceae</taxon>
        <taxon>Telluria group</taxon>
        <taxon>Duganella</taxon>
    </lineage>
</organism>
<evidence type="ECO:0000259" key="1">
    <source>
        <dbReference type="Pfam" id="PF24832"/>
    </source>
</evidence>
<evidence type="ECO:0000313" key="3">
    <source>
        <dbReference type="Proteomes" id="UP000433309"/>
    </source>
</evidence>
<accession>A0A6I2L2G7</accession>